<organism evidence="1 2">
    <name type="scientific">Bifidobacterium thermophilum</name>
    <dbReference type="NCBI Taxonomy" id="33905"/>
    <lineage>
        <taxon>Bacteria</taxon>
        <taxon>Bacillati</taxon>
        <taxon>Actinomycetota</taxon>
        <taxon>Actinomycetes</taxon>
        <taxon>Bifidobacteriales</taxon>
        <taxon>Bifidobacteriaceae</taxon>
        <taxon>Bifidobacterium</taxon>
    </lineage>
</organism>
<dbReference type="SUPFAM" id="SSF52980">
    <property type="entry name" value="Restriction endonuclease-like"/>
    <property type="match status" value="1"/>
</dbReference>
<evidence type="ECO:0000313" key="1">
    <source>
        <dbReference type="EMBL" id="PKU92742.1"/>
    </source>
</evidence>
<name>A0A2N3QM68_9BIFI</name>
<dbReference type="EMBL" id="PCGY01000011">
    <property type="protein sequence ID" value="PKU92742.1"/>
    <property type="molecule type" value="Genomic_DNA"/>
</dbReference>
<protein>
    <recommendedName>
        <fullName evidence="3">DUF559 domain-containing protein</fullName>
    </recommendedName>
</protein>
<dbReference type="Proteomes" id="UP000233727">
    <property type="component" value="Unassembled WGS sequence"/>
</dbReference>
<comment type="caution">
    <text evidence="1">The sequence shown here is derived from an EMBL/GenBank/DDBJ whole genome shotgun (WGS) entry which is preliminary data.</text>
</comment>
<evidence type="ECO:0008006" key="3">
    <source>
        <dbReference type="Google" id="ProtNLM"/>
    </source>
</evidence>
<sequence length="256" mass="29169">MCVEVPAEIDVDDLTVVAPDCPSRPQLHGVRSIVWQYELPTLTVDSITCVTPVMTWVMYAGKVGLREMILLGDALIRRDTEQKYYSIGQLESAVTDFLRMTGLRNRNRFQTCTRALKLMHENTDSFPETLLRLVLMQHGLPCPQVNYCLELPDGASGRGERLFLDLAYPQARVAIEYDGRQHAWQWDRDQHRLKMIGDAHWVHVAVTSADLCGEQSRTELAASVVDRLERQLGRRVRTGKTLTLRQLSDPRRAPAR</sequence>
<dbReference type="InterPro" id="IPR011335">
    <property type="entry name" value="Restrct_endonuc-II-like"/>
</dbReference>
<evidence type="ECO:0000313" key="2">
    <source>
        <dbReference type="Proteomes" id="UP000233727"/>
    </source>
</evidence>
<gene>
    <name evidence="1" type="ORF">CQR47_0591</name>
</gene>
<proteinExistence type="predicted"/>
<accession>A0A2N3QM68</accession>
<reference evidence="1 2" key="1">
    <citation type="submission" date="2017-10" db="EMBL/GenBank/DDBJ databases">
        <title>Bifidobacterium genomics.</title>
        <authorList>
            <person name="Lugli G.A."/>
            <person name="Milani C."/>
            <person name="Mancabelli L."/>
        </authorList>
    </citation>
    <scope>NUCLEOTIDE SEQUENCE [LARGE SCALE GENOMIC DNA]</scope>
    <source>
        <strain evidence="1 2">1542B</strain>
    </source>
</reference>
<dbReference type="AlphaFoldDB" id="A0A2N3QM68"/>